<organism evidence="1 2">
    <name type="scientific">Maribellus comscasis</name>
    <dbReference type="NCBI Taxonomy" id="2681766"/>
    <lineage>
        <taxon>Bacteria</taxon>
        <taxon>Pseudomonadati</taxon>
        <taxon>Bacteroidota</taxon>
        <taxon>Bacteroidia</taxon>
        <taxon>Marinilabiliales</taxon>
        <taxon>Prolixibacteraceae</taxon>
        <taxon>Maribellus</taxon>
    </lineage>
</organism>
<dbReference type="AlphaFoldDB" id="A0A6I6JVI0"/>
<name>A0A6I6JVI0_9BACT</name>
<dbReference type="Gene3D" id="3.40.50.300">
    <property type="entry name" value="P-loop containing nucleotide triphosphate hydrolases"/>
    <property type="match status" value="1"/>
</dbReference>
<keyword evidence="2" id="KW-1185">Reference proteome</keyword>
<dbReference type="RefSeq" id="WP_158870744.1">
    <property type="nucleotide sequence ID" value="NZ_CP046401.1"/>
</dbReference>
<reference evidence="1 2" key="1">
    <citation type="submission" date="2019-11" db="EMBL/GenBank/DDBJ databases">
        <authorList>
            <person name="Zheng R.K."/>
            <person name="Sun C.M."/>
        </authorList>
    </citation>
    <scope>NUCLEOTIDE SEQUENCE [LARGE SCALE GENOMIC DNA]</scope>
    <source>
        <strain evidence="1 2">WC007</strain>
    </source>
</reference>
<dbReference type="KEGG" id="mcos:GM418_26875"/>
<dbReference type="EMBL" id="CP046401">
    <property type="protein sequence ID" value="QGY47155.1"/>
    <property type="molecule type" value="Genomic_DNA"/>
</dbReference>
<evidence type="ECO:0000313" key="1">
    <source>
        <dbReference type="EMBL" id="QGY47155.1"/>
    </source>
</evidence>
<dbReference type="Pfam" id="PF13189">
    <property type="entry name" value="Cytidylate_kin2"/>
    <property type="match status" value="1"/>
</dbReference>
<evidence type="ECO:0008006" key="3">
    <source>
        <dbReference type="Google" id="ProtNLM"/>
    </source>
</evidence>
<evidence type="ECO:0000313" key="2">
    <source>
        <dbReference type="Proteomes" id="UP000428260"/>
    </source>
</evidence>
<dbReference type="Proteomes" id="UP000428260">
    <property type="component" value="Chromosome"/>
</dbReference>
<sequence>MGNSLMIYLNKRLKEEDSYMKNPATTAGPVITISREVGCNGLKLANLINDRLNKEKMCSVWKVLSKEVFSQSAKELNLKPERVRKIFKETNKYTFDEILKAFSDKQFKSEKKIVKTVSDVVRSFAIDGHCIIVGRAGHLIANDIKNALHLRLVAPLEYRINVIMENNKLNREEAAHFIQRVEKERIVFRKAILQGQNIEDTFDLLINRASFSDEEIVDIIEYTVKEKGLLKMNQPKMEFY</sequence>
<accession>A0A6I6JVI0</accession>
<protein>
    <recommendedName>
        <fullName evidence="3">Cytidylate kinase-like family protein</fullName>
    </recommendedName>
</protein>
<proteinExistence type="predicted"/>
<dbReference type="InterPro" id="IPR027417">
    <property type="entry name" value="P-loop_NTPase"/>
</dbReference>
<gene>
    <name evidence="1" type="ORF">GM418_26875</name>
</gene>